<dbReference type="InterPro" id="IPR009061">
    <property type="entry name" value="DNA-bd_dom_put_sf"/>
</dbReference>
<comment type="caution">
    <text evidence="4">The sequence shown here is derived from an EMBL/GenBank/DDBJ whole genome shotgun (WGS) entry which is preliminary data.</text>
</comment>
<organism evidence="4 5">
    <name type="scientific">Streptomyces chrestomyceticus JCM 4735</name>
    <dbReference type="NCBI Taxonomy" id="1306181"/>
    <lineage>
        <taxon>Bacteria</taxon>
        <taxon>Bacillati</taxon>
        <taxon>Actinomycetota</taxon>
        <taxon>Actinomycetes</taxon>
        <taxon>Kitasatosporales</taxon>
        <taxon>Streptomycetaceae</taxon>
        <taxon>Streptomyces</taxon>
    </lineage>
</organism>
<feature type="region of interest" description="Disordered" evidence="2">
    <location>
        <begin position="119"/>
        <end position="178"/>
    </location>
</feature>
<dbReference type="Pfam" id="PF13411">
    <property type="entry name" value="MerR_1"/>
    <property type="match status" value="1"/>
</dbReference>
<protein>
    <submittedName>
        <fullName evidence="4">MerR family transcriptional regulator</fullName>
    </submittedName>
</protein>
<dbReference type="PANTHER" id="PTHR30204">
    <property type="entry name" value="REDOX-CYCLING DRUG-SENSING TRANSCRIPTIONAL ACTIVATOR SOXR"/>
    <property type="match status" value="1"/>
</dbReference>
<dbReference type="SUPFAM" id="SSF46955">
    <property type="entry name" value="Putative DNA-binding domain"/>
    <property type="match status" value="1"/>
</dbReference>
<dbReference type="PANTHER" id="PTHR30204:SF97">
    <property type="entry name" value="MERR FAMILY REGULATORY PROTEIN"/>
    <property type="match status" value="1"/>
</dbReference>
<dbReference type="GeneID" id="95620171"/>
<dbReference type="SMART" id="SM00422">
    <property type="entry name" value="HTH_MERR"/>
    <property type="match status" value="1"/>
</dbReference>
<dbReference type="EMBL" id="BHZC01000001">
    <property type="protein sequence ID" value="GCD33414.1"/>
    <property type="molecule type" value="Genomic_DNA"/>
</dbReference>
<dbReference type="AlphaFoldDB" id="A0A7U9PYN5"/>
<evidence type="ECO:0000259" key="3">
    <source>
        <dbReference type="PROSITE" id="PS50937"/>
    </source>
</evidence>
<sequence>MRIGELARATGTTTRALRYYEEQGLLRPERSANGYRSYGDEAVRSVANIRLLLACGLTTDDLRRVDGCLRDELIDAHACADPTAKAELFERRLALLQERIDDLVAVRDQLLGRLAGLRRQPAPAGTTGTAGVTGAAAGRAGCPERSYEADGAVRIASTRSTVKRSQPPARSERARSRP</sequence>
<proteinExistence type="predicted"/>
<dbReference type="Proteomes" id="UP000287830">
    <property type="component" value="Unassembled WGS sequence"/>
</dbReference>
<keyword evidence="1" id="KW-0238">DNA-binding</keyword>
<dbReference type="GO" id="GO:0003700">
    <property type="term" value="F:DNA-binding transcription factor activity"/>
    <property type="evidence" value="ECO:0007669"/>
    <property type="project" value="InterPro"/>
</dbReference>
<dbReference type="PRINTS" id="PR00040">
    <property type="entry name" value="HTHMERR"/>
</dbReference>
<reference evidence="4 5" key="1">
    <citation type="submission" date="2018-11" db="EMBL/GenBank/DDBJ databases">
        <title>Whole genome sequence of Streptomyces chrestomyceticus NBRC 13444(T).</title>
        <authorList>
            <person name="Komaki H."/>
            <person name="Tamura T."/>
        </authorList>
    </citation>
    <scope>NUCLEOTIDE SEQUENCE [LARGE SCALE GENOMIC DNA]</scope>
    <source>
        <strain evidence="4 5">NBRC 13444</strain>
    </source>
</reference>
<evidence type="ECO:0000256" key="1">
    <source>
        <dbReference type="ARBA" id="ARBA00023125"/>
    </source>
</evidence>
<dbReference type="CDD" id="cd01282">
    <property type="entry name" value="HTH_MerR-like_sg3"/>
    <property type="match status" value="1"/>
</dbReference>
<accession>A0A7U9PYN5</accession>
<evidence type="ECO:0000256" key="2">
    <source>
        <dbReference type="SAM" id="MobiDB-lite"/>
    </source>
</evidence>
<dbReference type="GO" id="GO:0003677">
    <property type="term" value="F:DNA binding"/>
    <property type="evidence" value="ECO:0007669"/>
    <property type="project" value="UniProtKB-KW"/>
</dbReference>
<evidence type="ECO:0000313" key="5">
    <source>
        <dbReference type="Proteomes" id="UP000287830"/>
    </source>
</evidence>
<dbReference type="RefSeq" id="WP_125043914.1">
    <property type="nucleotide sequence ID" value="NZ_BHZC01000001.1"/>
</dbReference>
<dbReference type="InterPro" id="IPR047057">
    <property type="entry name" value="MerR_fam"/>
</dbReference>
<evidence type="ECO:0000313" key="4">
    <source>
        <dbReference type="EMBL" id="GCD33414.1"/>
    </source>
</evidence>
<dbReference type="OrthoDB" id="3824912at2"/>
<feature type="domain" description="HTH merR-type" evidence="3">
    <location>
        <begin position="1"/>
        <end position="68"/>
    </location>
</feature>
<dbReference type="InterPro" id="IPR000551">
    <property type="entry name" value="MerR-type_HTH_dom"/>
</dbReference>
<gene>
    <name evidence="4" type="ORF">OEIGOIKO_01134</name>
</gene>
<dbReference type="PROSITE" id="PS50937">
    <property type="entry name" value="HTH_MERR_2"/>
    <property type="match status" value="1"/>
</dbReference>
<dbReference type="Gene3D" id="1.10.1660.10">
    <property type="match status" value="1"/>
</dbReference>
<feature type="compositionally biased region" description="Low complexity" evidence="2">
    <location>
        <begin position="119"/>
        <end position="141"/>
    </location>
</feature>
<name>A0A7U9PYN5_9ACTN</name>